<dbReference type="Pfam" id="PF06463">
    <property type="entry name" value="Mob_synth_C"/>
    <property type="match status" value="1"/>
</dbReference>
<dbReference type="AlphaFoldDB" id="A0A0C3Q5X7"/>
<evidence type="ECO:0000313" key="18">
    <source>
        <dbReference type="Proteomes" id="UP000054248"/>
    </source>
</evidence>
<comment type="cofactor">
    <cofactor evidence="2">
        <name>[4Fe-4S] cluster</name>
        <dbReference type="ChEBI" id="CHEBI:49883"/>
    </cofactor>
</comment>
<protein>
    <recommendedName>
        <fullName evidence="16">Radical SAM core domain-containing protein</fullName>
    </recommendedName>
</protein>
<dbReference type="GO" id="GO:0005525">
    <property type="term" value="F:GTP binding"/>
    <property type="evidence" value="ECO:0007669"/>
    <property type="project" value="UniProtKB-KW"/>
</dbReference>
<sequence length="532" mass="58291">MHDYLRISLTERCNLRCFYCMPEEGIDLSPSEDLLNDNEVIRLATLFVRYGVRKIRLTGGEPTIRKDILDIVRRLNQLRTMGLRSIGMTSNGLALHRKLPDLVANGLTHLNLSLDTLNPSRFEAITRRRGHEAVIKSLNTALASLSTSSTGVGLRRVKLNVVVVKGVNDDEVFDFLQLTKDRELSVRFIEFMPFSGNNWGKDRLVPSALLLDRIMSRHPGVTKAADELNDTARSYIIPGFRGSFGFISSMSDHFCSTCNRLRITADGKIKVCLFDGAEISLRDRLRAGASDDELASLLGFAVGQKKEKHEEMGEIDTATNRPMILIAASSWLYSSLPIRAFRTFTTSTPPNSFTKLTHVDATGNPSMVNVSEKAITKRSAVAVGRIHLTPDAFDLVYASKGSPGPSTLLTKEQRKAASKGPVLTTAQLAGILAAKQTSSIIPLCHPIALTHISVVFTPSEMHAHTLECKATAECQGQTGVEIEALMAVNGALLCVWDMLKAVSGKEMRIEGVKVVAKSGGRSGNWMRPSDDI</sequence>
<dbReference type="InterPro" id="IPR007197">
    <property type="entry name" value="rSAM"/>
</dbReference>
<dbReference type="CDD" id="cd01335">
    <property type="entry name" value="Radical_SAM"/>
    <property type="match status" value="1"/>
</dbReference>
<keyword evidence="18" id="KW-1185">Reference proteome</keyword>
<dbReference type="Gene3D" id="3.20.20.70">
    <property type="entry name" value="Aldolase class I"/>
    <property type="match status" value="1"/>
</dbReference>
<name>A0A0C3Q5X7_9AGAM</name>
<dbReference type="HOGENOM" id="CLU_009273_7_2_1"/>
<dbReference type="SFLD" id="SFLDS00029">
    <property type="entry name" value="Radical_SAM"/>
    <property type="match status" value="1"/>
</dbReference>
<evidence type="ECO:0000313" key="17">
    <source>
        <dbReference type="EMBL" id="KIO24605.1"/>
    </source>
</evidence>
<dbReference type="EMBL" id="KN823058">
    <property type="protein sequence ID" value="KIO24605.1"/>
    <property type="molecule type" value="Genomic_DNA"/>
</dbReference>
<dbReference type="UniPathway" id="UPA00344"/>
<dbReference type="SFLD" id="SFLDG01383">
    <property type="entry name" value="cyclic_pyranopterin_phosphate"/>
    <property type="match status" value="1"/>
</dbReference>
<dbReference type="SMART" id="SM00729">
    <property type="entry name" value="Elp3"/>
    <property type="match status" value="1"/>
</dbReference>
<reference evidence="17 18" key="1">
    <citation type="submission" date="2014-04" db="EMBL/GenBank/DDBJ databases">
        <authorList>
            <consortium name="DOE Joint Genome Institute"/>
            <person name="Kuo A."/>
            <person name="Girlanda M."/>
            <person name="Perotto S."/>
            <person name="Kohler A."/>
            <person name="Nagy L.G."/>
            <person name="Floudas D."/>
            <person name="Copeland A."/>
            <person name="Barry K.W."/>
            <person name="Cichocki N."/>
            <person name="Veneault-Fourrey C."/>
            <person name="LaButti K."/>
            <person name="Lindquist E.A."/>
            <person name="Lipzen A."/>
            <person name="Lundell T."/>
            <person name="Morin E."/>
            <person name="Murat C."/>
            <person name="Sun H."/>
            <person name="Tunlid A."/>
            <person name="Henrissat B."/>
            <person name="Grigoriev I.V."/>
            <person name="Hibbett D.S."/>
            <person name="Martin F."/>
            <person name="Nordberg H.P."/>
            <person name="Cantor M.N."/>
            <person name="Hua S.X."/>
        </authorList>
    </citation>
    <scope>NUCLEOTIDE SEQUENCE [LARGE SCALE GENOMIC DNA]</scope>
    <source>
        <strain evidence="17 18">MUT 4182</strain>
    </source>
</reference>
<dbReference type="GO" id="GO:0061799">
    <property type="term" value="F:cyclic pyranopterin monophosphate synthase activity"/>
    <property type="evidence" value="ECO:0007669"/>
    <property type="project" value="UniProtKB-EC"/>
</dbReference>
<dbReference type="InterPro" id="IPR013785">
    <property type="entry name" value="Aldolase_TIM"/>
</dbReference>
<evidence type="ECO:0000259" key="16">
    <source>
        <dbReference type="PROSITE" id="PS51918"/>
    </source>
</evidence>
<dbReference type="SUPFAM" id="SSF55040">
    <property type="entry name" value="Molybdenum cofactor biosynthesis protein C, MoaC"/>
    <property type="match status" value="1"/>
</dbReference>
<dbReference type="STRING" id="1051891.A0A0C3Q5X7"/>
<evidence type="ECO:0000256" key="12">
    <source>
        <dbReference type="ARBA" id="ARBA00023134"/>
    </source>
</evidence>
<dbReference type="Proteomes" id="UP000054248">
    <property type="component" value="Unassembled WGS sequence"/>
</dbReference>
<dbReference type="InterPro" id="IPR058240">
    <property type="entry name" value="rSAM_sf"/>
</dbReference>
<evidence type="ECO:0000256" key="10">
    <source>
        <dbReference type="ARBA" id="ARBA00023004"/>
    </source>
</evidence>
<evidence type="ECO:0000256" key="8">
    <source>
        <dbReference type="ARBA" id="ARBA00022723"/>
    </source>
</evidence>
<dbReference type="InterPro" id="IPR010505">
    <property type="entry name" value="MoaA_twitch"/>
</dbReference>
<evidence type="ECO:0000256" key="14">
    <source>
        <dbReference type="ARBA" id="ARBA00023239"/>
    </source>
</evidence>
<dbReference type="InterPro" id="IPR013483">
    <property type="entry name" value="MoaA"/>
</dbReference>
<keyword evidence="6" id="KW-0004">4Fe-4S</keyword>
<evidence type="ECO:0000256" key="3">
    <source>
        <dbReference type="ARBA" id="ARBA00005046"/>
    </source>
</evidence>
<evidence type="ECO:0000256" key="5">
    <source>
        <dbReference type="ARBA" id="ARBA00009862"/>
    </source>
</evidence>
<dbReference type="InterPro" id="IPR000385">
    <property type="entry name" value="MoaA_NifB_PqqE_Fe-S-bd_CS"/>
</dbReference>
<keyword evidence="14" id="KW-0456">Lyase</keyword>
<evidence type="ECO:0000256" key="7">
    <source>
        <dbReference type="ARBA" id="ARBA00022691"/>
    </source>
</evidence>
<comment type="similarity">
    <text evidence="5">In the N-terminal section; belongs to the radical SAM superfamily. MoaA family.</text>
</comment>
<evidence type="ECO:0000256" key="4">
    <source>
        <dbReference type="ARBA" id="ARBA00008484"/>
    </source>
</evidence>
<dbReference type="Pfam" id="PF01967">
    <property type="entry name" value="MoaC"/>
    <property type="match status" value="1"/>
</dbReference>
<dbReference type="SFLD" id="SFLDG01067">
    <property type="entry name" value="SPASM/twitch_domain_containing"/>
    <property type="match status" value="1"/>
</dbReference>
<comment type="catalytic activity">
    <reaction evidence="1">
        <text>(8S)-3',8-cyclo-7,8-dihydroguanosine 5'-triphosphate = cyclic pyranopterin phosphate + diphosphate</text>
        <dbReference type="Rhea" id="RHEA:49580"/>
        <dbReference type="ChEBI" id="CHEBI:33019"/>
        <dbReference type="ChEBI" id="CHEBI:59648"/>
        <dbReference type="ChEBI" id="CHEBI:131766"/>
        <dbReference type="EC" id="4.6.1.17"/>
    </reaction>
</comment>
<dbReference type="SFLD" id="SFLDG01386">
    <property type="entry name" value="main_SPASM_domain-containing"/>
    <property type="match status" value="1"/>
</dbReference>
<keyword evidence="12" id="KW-0342">GTP-binding</keyword>
<dbReference type="Pfam" id="PF04055">
    <property type="entry name" value="Radical_SAM"/>
    <property type="match status" value="1"/>
</dbReference>
<evidence type="ECO:0000256" key="1">
    <source>
        <dbReference type="ARBA" id="ARBA00001637"/>
    </source>
</evidence>
<dbReference type="InterPro" id="IPR006638">
    <property type="entry name" value="Elp3/MiaA/NifB-like_rSAM"/>
</dbReference>
<comment type="similarity">
    <text evidence="4">In the C-terminal section; belongs to the MoaC family.</text>
</comment>
<accession>A0A0C3Q5X7</accession>
<dbReference type="SUPFAM" id="SSF102114">
    <property type="entry name" value="Radical SAM enzymes"/>
    <property type="match status" value="1"/>
</dbReference>
<dbReference type="GO" id="GO:0006777">
    <property type="term" value="P:Mo-molybdopterin cofactor biosynthetic process"/>
    <property type="evidence" value="ECO:0007669"/>
    <property type="project" value="UniProtKB-KW"/>
</dbReference>
<comment type="pathway">
    <text evidence="3">Cofactor biosynthesis; molybdopterin biosynthesis.</text>
</comment>
<evidence type="ECO:0000256" key="13">
    <source>
        <dbReference type="ARBA" id="ARBA00023150"/>
    </source>
</evidence>
<dbReference type="NCBIfam" id="TIGR02666">
    <property type="entry name" value="moaA"/>
    <property type="match status" value="1"/>
</dbReference>
<evidence type="ECO:0000256" key="2">
    <source>
        <dbReference type="ARBA" id="ARBA00001966"/>
    </source>
</evidence>
<keyword evidence="11" id="KW-0411">Iron-sulfur</keyword>
<dbReference type="OrthoDB" id="429626at2759"/>
<dbReference type="PROSITE" id="PS51918">
    <property type="entry name" value="RADICAL_SAM"/>
    <property type="match status" value="1"/>
</dbReference>
<keyword evidence="7" id="KW-0949">S-adenosyl-L-methionine</keyword>
<dbReference type="InterPro" id="IPR036522">
    <property type="entry name" value="MoaC_sf"/>
</dbReference>
<dbReference type="InterPro" id="IPR002820">
    <property type="entry name" value="Mopterin_CF_biosynth-C_dom"/>
</dbReference>
<dbReference type="NCBIfam" id="NF006870">
    <property type="entry name" value="PRK09364.1"/>
    <property type="match status" value="1"/>
</dbReference>
<dbReference type="InterPro" id="IPR050105">
    <property type="entry name" value="MoCo_biosynth_MoaA/MoaC"/>
</dbReference>
<dbReference type="PROSITE" id="PS01305">
    <property type="entry name" value="MOAA_NIFB_PQQE"/>
    <property type="match status" value="1"/>
</dbReference>
<dbReference type="Gene3D" id="3.30.70.640">
    <property type="entry name" value="Molybdopterin cofactor biosynthesis C (MoaC) domain"/>
    <property type="match status" value="1"/>
</dbReference>
<reference evidence="18" key="2">
    <citation type="submission" date="2015-01" db="EMBL/GenBank/DDBJ databases">
        <title>Evolutionary Origins and Diversification of the Mycorrhizal Mutualists.</title>
        <authorList>
            <consortium name="DOE Joint Genome Institute"/>
            <consortium name="Mycorrhizal Genomics Consortium"/>
            <person name="Kohler A."/>
            <person name="Kuo A."/>
            <person name="Nagy L.G."/>
            <person name="Floudas D."/>
            <person name="Copeland A."/>
            <person name="Barry K.W."/>
            <person name="Cichocki N."/>
            <person name="Veneault-Fourrey C."/>
            <person name="LaButti K."/>
            <person name="Lindquist E.A."/>
            <person name="Lipzen A."/>
            <person name="Lundell T."/>
            <person name="Morin E."/>
            <person name="Murat C."/>
            <person name="Riley R."/>
            <person name="Ohm R."/>
            <person name="Sun H."/>
            <person name="Tunlid A."/>
            <person name="Henrissat B."/>
            <person name="Grigoriev I.V."/>
            <person name="Hibbett D.S."/>
            <person name="Martin F."/>
        </authorList>
    </citation>
    <scope>NUCLEOTIDE SEQUENCE [LARGE SCALE GENOMIC DNA]</scope>
    <source>
        <strain evidence="18">MUT 4182</strain>
    </source>
</reference>
<dbReference type="InterPro" id="IPR047594">
    <property type="entry name" value="MoaC_bact/euk"/>
</dbReference>
<evidence type="ECO:0000256" key="6">
    <source>
        <dbReference type="ARBA" id="ARBA00022485"/>
    </source>
</evidence>
<dbReference type="CDD" id="cd21117">
    <property type="entry name" value="Twitch_MoaA"/>
    <property type="match status" value="1"/>
</dbReference>
<keyword evidence="10" id="KW-0408">Iron</keyword>
<dbReference type="CDD" id="cd01420">
    <property type="entry name" value="MoaC_PE"/>
    <property type="match status" value="1"/>
</dbReference>
<evidence type="ECO:0000256" key="11">
    <source>
        <dbReference type="ARBA" id="ARBA00023014"/>
    </source>
</evidence>
<keyword evidence="9" id="KW-0547">Nucleotide-binding</keyword>
<dbReference type="InterPro" id="IPR040064">
    <property type="entry name" value="MoaA-like"/>
</dbReference>
<dbReference type="PANTHER" id="PTHR22960">
    <property type="entry name" value="MOLYBDOPTERIN COFACTOR SYNTHESIS PROTEIN A"/>
    <property type="match status" value="1"/>
</dbReference>
<proteinExistence type="inferred from homology"/>
<organism evidence="17 18">
    <name type="scientific">Tulasnella calospora MUT 4182</name>
    <dbReference type="NCBI Taxonomy" id="1051891"/>
    <lineage>
        <taxon>Eukaryota</taxon>
        <taxon>Fungi</taxon>
        <taxon>Dikarya</taxon>
        <taxon>Basidiomycota</taxon>
        <taxon>Agaricomycotina</taxon>
        <taxon>Agaricomycetes</taxon>
        <taxon>Cantharellales</taxon>
        <taxon>Tulasnellaceae</taxon>
        <taxon>Tulasnella</taxon>
    </lineage>
</organism>
<feature type="domain" description="Radical SAM core" evidence="16">
    <location>
        <begin position="1"/>
        <end position="241"/>
    </location>
</feature>
<dbReference type="PANTHER" id="PTHR22960:SF0">
    <property type="entry name" value="MOLYBDENUM COFACTOR BIOSYNTHESIS PROTEIN 1"/>
    <property type="match status" value="1"/>
</dbReference>
<dbReference type="GO" id="GO:0046872">
    <property type="term" value="F:metal ion binding"/>
    <property type="evidence" value="ECO:0007669"/>
    <property type="project" value="UniProtKB-KW"/>
</dbReference>
<evidence type="ECO:0000256" key="15">
    <source>
        <dbReference type="ARBA" id="ARBA00048697"/>
    </source>
</evidence>
<keyword evidence="13" id="KW-0501">Molybdenum cofactor biosynthesis</keyword>
<dbReference type="GO" id="GO:0061798">
    <property type="term" value="F:GTP 3',8'-cyclase activity"/>
    <property type="evidence" value="ECO:0007669"/>
    <property type="project" value="UniProtKB-EC"/>
</dbReference>
<comment type="catalytic activity">
    <reaction evidence="15">
        <text>GTP + AH2 + S-adenosyl-L-methionine = (8S)-3',8-cyclo-7,8-dihydroguanosine 5'-triphosphate + 5'-deoxyadenosine + L-methionine + A + H(+)</text>
        <dbReference type="Rhea" id="RHEA:49576"/>
        <dbReference type="ChEBI" id="CHEBI:13193"/>
        <dbReference type="ChEBI" id="CHEBI:15378"/>
        <dbReference type="ChEBI" id="CHEBI:17319"/>
        <dbReference type="ChEBI" id="CHEBI:17499"/>
        <dbReference type="ChEBI" id="CHEBI:37565"/>
        <dbReference type="ChEBI" id="CHEBI:57844"/>
        <dbReference type="ChEBI" id="CHEBI:59789"/>
        <dbReference type="ChEBI" id="CHEBI:131766"/>
        <dbReference type="EC" id="4.1.99.22"/>
    </reaction>
</comment>
<gene>
    <name evidence="17" type="ORF">M407DRAFT_15395</name>
</gene>
<keyword evidence="8" id="KW-0479">Metal-binding</keyword>
<dbReference type="GO" id="GO:0051539">
    <property type="term" value="F:4 iron, 4 sulfur cluster binding"/>
    <property type="evidence" value="ECO:0007669"/>
    <property type="project" value="UniProtKB-KW"/>
</dbReference>
<evidence type="ECO:0000256" key="9">
    <source>
        <dbReference type="ARBA" id="ARBA00022741"/>
    </source>
</evidence>